<feature type="transmembrane region" description="Helical" evidence="6">
    <location>
        <begin position="68"/>
        <end position="87"/>
    </location>
</feature>
<dbReference type="PROSITE" id="PS51257">
    <property type="entry name" value="PROKAR_LIPOPROTEIN"/>
    <property type="match status" value="1"/>
</dbReference>
<feature type="transmembrane region" description="Helical" evidence="6">
    <location>
        <begin position="269"/>
        <end position="290"/>
    </location>
</feature>
<name>A0A445MX55_9BACT</name>
<feature type="transmembrane region" description="Helical" evidence="6">
    <location>
        <begin position="186"/>
        <end position="204"/>
    </location>
</feature>
<feature type="transmembrane region" description="Helical" evidence="6">
    <location>
        <begin position="35"/>
        <end position="56"/>
    </location>
</feature>
<evidence type="ECO:0000313" key="7">
    <source>
        <dbReference type="EMBL" id="SPD74045.1"/>
    </source>
</evidence>
<evidence type="ECO:0000256" key="6">
    <source>
        <dbReference type="SAM" id="Phobius"/>
    </source>
</evidence>
<gene>
    <name evidence="7" type="ORF">PITCH_A2030189</name>
</gene>
<evidence type="ECO:0000256" key="5">
    <source>
        <dbReference type="ARBA" id="ARBA00023136"/>
    </source>
</evidence>
<keyword evidence="2" id="KW-1003">Cell membrane</keyword>
<dbReference type="Pfam" id="PF03706">
    <property type="entry name" value="LPG_synthase_TM"/>
    <property type="match status" value="1"/>
</dbReference>
<keyword evidence="3 6" id="KW-0812">Transmembrane</keyword>
<evidence type="ECO:0000256" key="4">
    <source>
        <dbReference type="ARBA" id="ARBA00022989"/>
    </source>
</evidence>
<feature type="transmembrane region" description="Helical" evidence="6">
    <location>
        <begin position="146"/>
        <end position="165"/>
    </location>
</feature>
<dbReference type="EMBL" id="OJIN01000117">
    <property type="protein sequence ID" value="SPD74045.1"/>
    <property type="molecule type" value="Genomic_DNA"/>
</dbReference>
<accession>A0A445MX55</accession>
<feature type="transmembrane region" description="Helical" evidence="6">
    <location>
        <begin position="122"/>
        <end position="140"/>
    </location>
</feature>
<dbReference type="AlphaFoldDB" id="A0A445MX55"/>
<organism evidence="7">
    <name type="scientific">uncultured Desulfobacterium sp</name>
    <dbReference type="NCBI Taxonomy" id="201089"/>
    <lineage>
        <taxon>Bacteria</taxon>
        <taxon>Pseudomonadati</taxon>
        <taxon>Thermodesulfobacteriota</taxon>
        <taxon>Desulfobacteria</taxon>
        <taxon>Desulfobacterales</taxon>
        <taxon>Desulfobacteriaceae</taxon>
        <taxon>Desulfobacterium</taxon>
        <taxon>environmental samples</taxon>
    </lineage>
</organism>
<evidence type="ECO:0000256" key="2">
    <source>
        <dbReference type="ARBA" id="ARBA00022475"/>
    </source>
</evidence>
<evidence type="ECO:0000256" key="3">
    <source>
        <dbReference type="ARBA" id="ARBA00022692"/>
    </source>
</evidence>
<reference evidence="7" key="1">
    <citation type="submission" date="2018-01" db="EMBL/GenBank/DDBJ databases">
        <authorList>
            <person name="Regsiter A."/>
            <person name="William W."/>
        </authorList>
    </citation>
    <scope>NUCLEOTIDE SEQUENCE</scope>
    <source>
        <strain evidence="7">TRIP AH-1</strain>
    </source>
</reference>
<dbReference type="InterPro" id="IPR022791">
    <property type="entry name" value="L-PG_synthase/AglD"/>
</dbReference>
<keyword evidence="5 6" id="KW-0472">Membrane</keyword>
<dbReference type="PANTHER" id="PTHR39087">
    <property type="entry name" value="UPF0104 MEMBRANE PROTEIN MJ1595"/>
    <property type="match status" value="1"/>
</dbReference>
<sequence length="299" mass="33223">MQKRIYQILSIFLFVVVFGCAVLKGQQLWSYLHNIRWKWAVAGLGIYLINYSLRALRINIVSRQRLKIWPSAIHSACLHGVATYFLPFRSGDLTLPVILKSVANIGLTEGGQILLKVRFLDFFTLGLWMLCMSLLTPVLISPLVRLIWFLIALGMSLFPLMTKWLQSLDCLARLSRLKAMKIFENVASFGALEIVVSLGIWMAVASCYFCTARAINLNIGIGDIWFLITIQLPLQLIPVQGFANAGNHEGGWIAGLALLGIPTSEGMNFALASHAVLIVYVLALGVMALLTGKRITMKE</sequence>
<dbReference type="PANTHER" id="PTHR39087:SF2">
    <property type="entry name" value="UPF0104 MEMBRANE PROTEIN MJ1595"/>
    <property type="match status" value="1"/>
</dbReference>
<evidence type="ECO:0000256" key="1">
    <source>
        <dbReference type="ARBA" id="ARBA00004651"/>
    </source>
</evidence>
<comment type="subcellular location">
    <subcellularLocation>
        <location evidence="1">Cell membrane</location>
        <topology evidence="1">Multi-pass membrane protein</topology>
    </subcellularLocation>
</comment>
<proteinExistence type="predicted"/>
<protein>
    <submittedName>
        <fullName evidence="7">Uncharacterized protein</fullName>
    </submittedName>
</protein>
<dbReference type="GO" id="GO:0005886">
    <property type="term" value="C:plasma membrane"/>
    <property type="evidence" value="ECO:0007669"/>
    <property type="project" value="UniProtKB-SubCell"/>
</dbReference>
<keyword evidence="4 6" id="KW-1133">Transmembrane helix</keyword>